<dbReference type="KEGG" id="abac:LuPra_04683"/>
<proteinExistence type="inferred from homology"/>
<gene>
    <name evidence="11" type="ORF">LuPra_04683</name>
</gene>
<organism evidence="11 12">
    <name type="scientific">Luteitalea pratensis</name>
    <dbReference type="NCBI Taxonomy" id="1855912"/>
    <lineage>
        <taxon>Bacteria</taxon>
        <taxon>Pseudomonadati</taxon>
        <taxon>Acidobacteriota</taxon>
        <taxon>Vicinamibacteria</taxon>
        <taxon>Vicinamibacterales</taxon>
        <taxon>Vicinamibacteraceae</taxon>
        <taxon>Luteitalea</taxon>
    </lineage>
</organism>
<dbReference type="InterPro" id="IPR036895">
    <property type="entry name" value="Uracil-DNA_glycosylase-like_sf"/>
</dbReference>
<keyword evidence="3" id="KW-0227">DNA damage</keyword>
<dbReference type="PANTHER" id="PTHR33693">
    <property type="entry name" value="TYPE-5 URACIL-DNA GLYCOSYLASE"/>
    <property type="match status" value="1"/>
</dbReference>
<protein>
    <recommendedName>
        <fullName evidence="9">Type-5 uracil-DNA glycosylase</fullName>
    </recommendedName>
</protein>
<dbReference type="Pfam" id="PF03167">
    <property type="entry name" value="UDG"/>
    <property type="match status" value="1"/>
</dbReference>
<dbReference type="RefSeq" id="WP_110172981.1">
    <property type="nucleotide sequence ID" value="NZ_CP015136.1"/>
</dbReference>
<evidence type="ECO:0000313" key="12">
    <source>
        <dbReference type="Proteomes" id="UP000076079"/>
    </source>
</evidence>
<dbReference type="Proteomes" id="UP000076079">
    <property type="component" value="Chromosome"/>
</dbReference>
<evidence type="ECO:0000256" key="3">
    <source>
        <dbReference type="ARBA" id="ARBA00022763"/>
    </source>
</evidence>
<keyword evidence="5" id="KW-0408">Iron</keyword>
<keyword evidence="7" id="KW-0234">DNA repair</keyword>
<evidence type="ECO:0000256" key="9">
    <source>
        <dbReference type="ARBA" id="ARBA00023887"/>
    </source>
</evidence>
<accession>A0A143PTE7</accession>
<evidence type="ECO:0000259" key="10">
    <source>
        <dbReference type="SMART" id="SM00986"/>
    </source>
</evidence>
<keyword evidence="2" id="KW-0479">Metal-binding</keyword>
<evidence type="ECO:0000256" key="6">
    <source>
        <dbReference type="ARBA" id="ARBA00023014"/>
    </source>
</evidence>
<keyword evidence="1" id="KW-0004">4Fe-4S</keyword>
<reference evidence="11 12" key="1">
    <citation type="journal article" date="2016" name="Genome Announc.">
        <title>First Complete Genome Sequence of a Subdivision 6 Acidobacterium Strain.</title>
        <authorList>
            <person name="Huang S."/>
            <person name="Vieira S."/>
            <person name="Bunk B."/>
            <person name="Riedel T."/>
            <person name="Sproer C."/>
            <person name="Overmann J."/>
        </authorList>
    </citation>
    <scope>NUCLEOTIDE SEQUENCE [LARGE SCALE GENOMIC DNA]</scope>
    <source>
        <strain evidence="12">DSM 100886 HEG_-6_39</strain>
    </source>
</reference>
<dbReference type="PANTHER" id="PTHR33693:SF3">
    <property type="entry name" value="TYPE-5 URACIL-DNA GLYCOSYLASE"/>
    <property type="match status" value="1"/>
</dbReference>
<dbReference type="InterPro" id="IPR044147">
    <property type="entry name" value="UdgB-like"/>
</dbReference>
<sequence length="244" mass="26461">MPRAYPAQRPVPQRLRAAHAAIIECDACPRLRTYCRDIATIKRAAFRDDTYWARPVPGFGDANARLLVLGLAPAAHGANRTGRVFTGDGVNASGDFLMRAMMAGGFANRATSQHPDDGLTLIDAYVAAAVRCAPPDNKPTPEEVDTCLAHLEAELAALPRIRLVVVLGRIAYDAFRRLLARRGVRLPAAPFAHGHCVDCTGLGVPSVLQSYHPSRQNTHTGRLTDPMLADVFLDARRRLDAGHT</sequence>
<keyword evidence="12" id="KW-1185">Reference proteome</keyword>
<dbReference type="GO" id="GO:0046872">
    <property type="term" value="F:metal ion binding"/>
    <property type="evidence" value="ECO:0007669"/>
    <property type="project" value="UniProtKB-KW"/>
</dbReference>
<dbReference type="SMART" id="SM00986">
    <property type="entry name" value="UDG"/>
    <property type="match status" value="1"/>
</dbReference>
<dbReference type="GO" id="GO:0004844">
    <property type="term" value="F:uracil DNA N-glycosylase activity"/>
    <property type="evidence" value="ECO:0007669"/>
    <property type="project" value="InterPro"/>
</dbReference>
<dbReference type="SUPFAM" id="SSF52141">
    <property type="entry name" value="Uracil-DNA glycosylase-like"/>
    <property type="match status" value="1"/>
</dbReference>
<dbReference type="InterPro" id="IPR051536">
    <property type="entry name" value="UDG_Type-4/5"/>
</dbReference>
<dbReference type="GO" id="GO:0033958">
    <property type="term" value="F:DNA-deoxyinosine glycosylase activity"/>
    <property type="evidence" value="ECO:0007669"/>
    <property type="project" value="InterPro"/>
</dbReference>
<dbReference type="EMBL" id="CP015136">
    <property type="protein sequence ID" value="AMY11433.1"/>
    <property type="molecule type" value="Genomic_DNA"/>
</dbReference>
<dbReference type="CDD" id="cd10031">
    <property type="entry name" value="UDG-F5_TTUDGB_like"/>
    <property type="match status" value="1"/>
</dbReference>
<name>A0A143PTE7_LUTPR</name>
<dbReference type="OrthoDB" id="5290748at2"/>
<evidence type="ECO:0000256" key="2">
    <source>
        <dbReference type="ARBA" id="ARBA00022723"/>
    </source>
</evidence>
<dbReference type="InterPro" id="IPR005122">
    <property type="entry name" value="Uracil-DNA_glycosylase-like"/>
</dbReference>
<evidence type="ECO:0000256" key="1">
    <source>
        <dbReference type="ARBA" id="ARBA00022485"/>
    </source>
</evidence>
<keyword evidence="6" id="KW-0411">Iron-sulfur</keyword>
<evidence type="ECO:0000256" key="5">
    <source>
        <dbReference type="ARBA" id="ARBA00023004"/>
    </source>
</evidence>
<dbReference type="AlphaFoldDB" id="A0A143PTE7"/>
<dbReference type="GO" id="GO:0006284">
    <property type="term" value="P:base-excision repair"/>
    <property type="evidence" value="ECO:0007669"/>
    <property type="project" value="InterPro"/>
</dbReference>
<evidence type="ECO:0000256" key="8">
    <source>
        <dbReference type="ARBA" id="ARBA00023779"/>
    </source>
</evidence>
<dbReference type="SMART" id="SM00987">
    <property type="entry name" value="UreE_C"/>
    <property type="match status" value="1"/>
</dbReference>
<feature type="domain" description="Uracil-DNA glycosylase-like" evidence="10">
    <location>
        <begin position="57"/>
        <end position="232"/>
    </location>
</feature>
<evidence type="ECO:0000313" key="11">
    <source>
        <dbReference type="EMBL" id="AMY11433.1"/>
    </source>
</evidence>
<evidence type="ECO:0000256" key="7">
    <source>
        <dbReference type="ARBA" id="ARBA00023204"/>
    </source>
</evidence>
<dbReference type="Gene3D" id="3.40.470.10">
    <property type="entry name" value="Uracil-DNA glycosylase-like domain"/>
    <property type="match status" value="1"/>
</dbReference>
<dbReference type="STRING" id="1855912.LuPra_04683"/>
<reference evidence="12" key="2">
    <citation type="submission" date="2016-04" db="EMBL/GenBank/DDBJ databases">
        <title>First Complete Genome Sequence of a Subdivision 6 Acidobacterium.</title>
        <authorList>
            <person name="Huang S."/>
            <person name="Vieira S."/>
            <person name="Bunk B."/>
            <person name="Riedel T."/>
            <person name="Sproeer C."/>
            <person name="Overmann J."/>
        </authorList>
    </citation>
    <scope>NUCLEOTIDE SEQUENCE [LARGE SCALE GENOMIC DNA]</scope>
    <source>
        <strain evidence="12">DSM 100886 HEG_-6_39</strain>
    </source>
</reference>
<evidence type="ECO:0000256" key="4">
    <source>
        <dbReference type="ARBA" id="ARBA00022801"/>
    </source>
</evidence>
<dbReference type="GO" id="GO:0051539">
    <property type="term" value="F:4 iron, 4 sulfur cluster binding"/>
    <property type="evidence" value="ECO:0007669"/>
    <property type="project" value="UniProtKB-KW"/>
</dbReference>
<dbReference type="PATRIC" id="fig|1813736.3.peg.4940"/>
<comment type="similarity">
    <text evidence="8">Belongs to the uracil-DNA glycosylase (UDG) superfamily. Type 5 (UDGb) family.</text>
</comment>
<keyword evidence="4" id="KW-0378">Hydrolase</keyword>